<dbReference type="SUPFAM" id="SSF51556">
    <property type="entry name" value="Metallo-dependent hydrolases"/>
    <property type="match status" value="1"/>
</dbReference>
<dbReference type="InterPro" id="IPR006680">
    <property type="entry name" value="Amidohydro-rel"/>
</dbReference>
<proteinExistence type="predicted"/>
<dbReference type="InterPro" id="IPR032466">
    <property type="entry name" value="Metal_Hydrolase"/>
</dbReference>
<feature type="domain" description="Amidohydrolase-related" evidence="1">
    <location>
        <begin position="46"/>
        <end position="374"/>
    </location>
</feature>
<dbReference type="AlphaFoldDB" id="A0A967F2P1"/>
<keyword evidence="2" id="KW-0378">Hydrolase</keyword>
<sequence length="377" mass="40559">MVLANAEVVTAEAAFRGAVTVQGDRITEITEGGNVPSGALDCQGEMVLPGLVDLHTDHCERHAVPRPGVQWDALQAAIAHDAQVAAAGITTVFDSLVVGLRDADQTRRDLLGLIMAAVEKGDALGLFRSQHFLHLRCEVTDPTLLDQVAPHMDHPLLRLVSIMEHTVGQRQFPDAEKYREVLVKLFHVPEDQVEERFRRDAEASRTFAPTYRAAICRMAHEKGISIAAHDDETLEHVEEAAHLGMAISEFPTTLVAAEAARECGMVTIMGAPNVVKGGSQTGNVSAIELARADLLDILASDYVPISMLAAALRLTKDDVGLSLPRAVKMASLAPAQAAGLTDRGEIAVGKRADLLHVRMVEEHPVVRTVYGAGKRVA</sequence>
<dbReference type="NCBIfam" id="TIGR02318">
    <property type="entry name" value="phosphono_phnM"/>
    <property type="match status" value="1"/>
</dbReference>
<dbReference type="Pfam" id="PF01979">
    <property type="entry name" value="Amidohydro_1"/>
    <property type="match status" value="1"/>
</dbReference>
<dbReference type="InterPro" id="IPR012696">
    <property type="entry name" value="PhnM"/>
</dbReference>
<dbReference type="Gene3D" id="3.20.20.140">
    <property type="entry name" value="Metal-dependent hydrolases"/>
    <property type="match status" value="2"/>
</dbReference>
<keyword evidence="3" id="KW-1185">Reference proteome</keyword>
<dbReference type="SUPFAM" id="SSF51338">
    <property type="entry name" value="Composite domain of metallo-dependent hydrolases"/>
    <property type="match status" value="1"/>
</dbReference>
<dbReference type="EC" id="3.6.1.63" evidence="2"/>
<dbReference type="GO" id="GO:0016810">
    <property type="term" value="F:hydrolase activity, acting on carbon-nitrogen (but not peptide) bonds"/>
    <property type="evidence" value="ECO:0007669"/>
    <property type="project" value="InterPro"/>
</dbReference>
<dbReference type="GO" id="GO:0019700">
    <property type="term" value="P:organic phosphonate catabolic process"/>
    <property type="evidence" value="ECO:0007669"/>
    <property type="project" value="InterPro"/>
</dbReference>
<dbReference type="NCBIfam" id="NF011984">
    <property type="entry name" value="PRK15446.1-5"/>
    <property type="match status" value="1"/>
</dbReference>
<dbReference type="PANTHER" id="PTHR43135">
    <property type="entry name" value="ALPHA-D-RIBOSE 1-METHYLPHOSPHONATE 5-TRIPHOSPHATE DIPHOSPHATASE"/>
    <property type="match status" value="1"/>
</dbReference>
<dbReference type="InterPro" id="IPR051781">
    <property type="entry name" value="Metallo-dep_Hydrolase"/>
</dbReference>
<evidence type="ECO:0000313" key="2">
    <source>
        <dbReference type="EMBL" id="NIA71800.1"/>
    </source>
</evidence>
<protein>
    <submittedName>
        <fullName evidence="2">Alpha-D-ribose 1-methylphosphonate 5-triphosphate diphosphatase</fullName>
        <ecNumber evidence="2">3.6.1.63</ecNumber>
    </submittedName>
</protein>
<gene>
    <name evidence="2" type="ORF">HBA54_24700</name>
</gene>
<dbReference type="Proteomes" id="UP000761264">
    <property type="component" value="Unassembled WGS sequence"/>
</dbReference>
<dbReference type="EMBL" id="JAAQPH010000026">
    <property type="protein sequence ID" value="NIA71800.1"/>
    <property type="molecule type" value="Genomic_DNA"/>
</dbReference>
<dbReference type="NCBIfam" id="NF011990">
    <property type="entry name" value="PRK15446.2-6"/>
    <property type="match status" value="1"/>
</dbReference>
<dbReference type="PANTHER" id="PTHR43135:SF3">
    <property type="entry name" value="ALPHA-D-RIBOSE 1-METHYLPHOSPHONATE 5-TRIPHOSPHATE DIPHOSPHATASE"/>
    <property type="match status" value="1"/>
</dbReference>
<name>A0A967F2P1_9PROT</name>
<organism evidence="2 3">
    <name type="scientific">Pelagibius litoralis</name>
    <dbReference type="NCBI Taxonomy" id="374515"/>
    <lineage>
        <taxon>Bacteria</taxon>
        <taxon>Pseudomonadati</taxon>
        <taxon>Pseudomonadota</taxon>
        <taxon>Alphaproteobacteria</taxon>
        <taxon>Rhodospirillales</taxon>
        <taxon>Rhodovibrionaceae</taxon>
        <taxon>Pelagibius</taxon>
    </lineage>
</organism>
<evidence type="ECO:0000313" key="3">
    <source>
        <dbReference type="Proteomes" id="UP000761264"/>
    </source>
</evidence>
<dbReference type="PIRSF" id="PIRSF038971">
    <property type="entry name" value="PhnM"/>
    <property type="match status" value="1"/>
</dbReference>
<reference evidence="2" key="1">
    <citation type="submission" date="2020-03" db="EMBL/GenBank/DDBJ databases">
        <title>Genome of Pelagibius litoralis DSM 21314T.</title>
        <authorList>
            <person name="Wang G."/>
        </authorList>
    </citation>
    <scope>NUCLEOTIDE SEQUENCE</scope>
    <source>
        <strain evidence="2">DSM 21314</strain>
    </source>
</reference>
<comment type="caution">
    <text evidence="2">The sequence shown here is derived from an EMBL/GenBank/DDBJ whole genome shotgun (WGS) entry which is preliminary data.</text>
</comment>
<evidence type="ECO:0000259" key="1">
    <source>
        <dbReference type="Pfam" id="PF01979"/>
    </source>
</evidence>
<dbReference type="InterPro" id="IPR011059">
    <property type="entry name" value="Metal-dep_hydrolase_composite"/>
</dbReference>
<dbReference type="Gene3D" id="2.30.40.10">
    <property type="entry name" value="Urease, subunit C, domain 1"/>
    <property type="match status" value="1"/>
</dbReference>
<accession>A0A967F2P1</accession>